<reference evidence="7 8" key="1">
    <citation type="submission" date="2019-07" db="EMBL/GenBank/DDBJ databases">
        <title>Genomic Encyclopedia of Archaeal and Bacterial Type Strains, Phase II (KMG-II): from individual species to whole genera.</title>
        <authorList>
            <person name="Goeker M."/>
        </authorList>
    </citation>
    <scope>NUCLEOTIDE SEQUENCE [LARGE SCALE GENOMIC DNA]</scope>
    <source>
        <strain evidence="7 8">ATCC BAA-2084</strain>
    </source>
</reference>
<feature type="region of interest" description="Disordered" evidence="5">
    <location>
        <begin position="57"/>
        <end position="142"/>
    </location>
</feature>
<dbReference type="OrthoDB" id="7390536at2"/>
<feature type="domain" description="TonB C-terminal" evidence="6">
    <location>
        <begin position="169"/>
        <end position="227"/>
    </location>
</feature>
<feature type="compositionally biased region" description="Gly residues" evidence="5">
    <location>
        <begin position="113"/>
        <end position="137"/>
    </location>
</feature>
<proteinExistence type="predicted"/>
<dbReference type="Gene3D" id="3.30.1150.10">
    <property type="match status" value="1"/>
</dbReference>
<evidence type="ECO:0000313" key="8">
    <source>
        <dbReference type="Proteomes" id="UP000320547"/>
    </source>
</evidence>
<accession>A0A562UUJ8</accession>
<evidence type="ECO:0000259" key="6">
    <source>
        <dbReference type="Pfam" id="PF03544"/>
    </source>
</evidence>
<keyword evidence="2" id="KW-0812">Transmembrane</keyword>
<comment type="caution">
    <text evidence="7">The sequence shown here is derived from an EMBL/GenBank/DDBJ whole genome shotgun (WGS) entry which is preliminary data.</text>
</comment>
<feature type="compositionally biased region" description="Pro residues" evidence="5">
    <location>
        <begin position="83"/>
        <end position="92"/>
    </location>
</feature>
<dbReference type="AlphaFoldDB" id="A0A562UUJ8"/>
<name>A0A562UUJ8_9SPHN</name>
<keyword evidence="3" id="KW-1133">Transmembrane helix</keyword>
<organism evidence="7 8">
    <name type="scientific">Altererythrobacter ishigakiensis</name>
    <dbReference type="NCBI Taxonomy" id="476157"/>
    <lineage>
        <taxon>Bacteria</taxon>
        <taxon>Pseudomonadati</taxon>
        <taxon>Pseudomonadota</taxon>
        <taxon>Alphaproteobacteria</taxon>
        <taxon>Sphingomonadales</taxon>
        <taxon>Erythrobacteraceae</taxon>
        <taxon>Altererythrobacter</taxon>
    </lineage>
</organism>
<evidence type="ECO:0000256" key="5">
    <source>
        <dbReference type="SAM" id="MobiDB-lite"/>
    </source>
</evidence>
<comment type="subcellular location">
    <subcellularLocation>
        <location evidence="1">Membrane</location>
        <topology evidence="1">Single-pass membrane protein</topology>
    </subcellularLocation>
</comment>
<evidence type="ECO:0000256" key="1">
    <source>
        <dbReference type="ARBA" id="ARBA00004167"/>
    </source>
</evidence>
<dbReference type="Proteomes" id="UP000320547">
    <property type="component" value="Unassembled WGS sequence"/>
</dbReference>
<dbReference type="InterPro" id="IPR006260">
    <property type="entry name" value="TonB/TolA_C"/>
</dbReference>
<dbReference type="InterPro" id="IPR037682">
    <property type="entry name" value="TonB_C"/>
</dbReference>
<evidence type="ECO:0000313" key="7">
    <source>
        <dbReference type="EMBL" id="TWJ09295.1"/>
    </source>
</evidence>
<evidence type="ECO:0000256" key="2">
    <source>
        <dbReference type="ARBA" id="ARBA00022692"/>
    </source>
</evidence>
<evidence type="ECO:0000256" key="4">
    <source>
        <dbReference type="ARBA" id="ARBA00023136"/>
    </source>
</evidence>
<dbReference type="EMBL" id="VLLK01000001">
    <property type="protein sequence ID" value="TWJ09295.1"/>
    <property type="molecule type" value="Genomic_DNA"/>
</dbReference>
<sequence>MSENGYLKRKRRPRPGIIVLLALLHILALYGLTRALAPDFTQMIERSVLETFTVKITAPPEEPEQQDEGMQGNPGKEAVPQPVSAPTPQIPPERPRDLPQAASSGDANTSGATLGGDGAGAIGKGDGTGAGDEGSGQGSTMARKPVLIRSITDASAFPIPPGGRQARVGESVIVRLMVSTQGRVTGCSIYRASPFPETDATVCKLAYEQIRFEPARDSNGDPVAAVFYYRQRFFN</sequence>
<protein>
    <submittedName>
        <fullName evidence="7">Protein TonB</fullName>
    </submittedName>
</protein>
<dbReference type="GO" id="GO:0016020">
    <property type="term" value="C:membrane"/>
    <property type="evidence" value="ECO:0007669"/>
    <property type="project" value="UniProtKB-SubCell"/>
</dbReference>
<dbReference type="GO" id="GO:0055085">
    <property type="term" value="P:transmembrane transport"/>
    <property type="evidence" value="ECO:0007669"/>
    <property type="project" value="InterPro"/>
</dbReference>
<dbReference type="RefSeq" id="WP_067601642.1">
    <property type="nucleotide sequence ID" value="NZ_CP015963.1"/>
</dbReference>
<keyword evidence="4" id="KW-0472">Membrane</keyword>
<dbReference type="Pfam" id="PF03544">
    <property type="entry name" value="TonB_C"/>
    <property type="match status" value="1"/>
</dbReference>
<gene>
    <name evidence="7" type="ORF">JN10_0925</name>
</gene>
<dbReference type="SUPFAM" id="SSF74653">
    <property type="entry name" value="TolA/TonB C-terminal domain"/>
    <property type="match status" value="1"/>
</dbReference>
<evidence type="ECO:0000256" key="3">
    <source>
        <dbReference type="ARBA" id="ARBA00022989"/>
    </source>
</evidence>
<dbReference type="STRING" id="476157.GCA_001663155_02426"/>
<dbReference type="NCBIfam" id="TIGR01352">
    <property type="entry name" value="tonB_Cterm"/>
    <property type="match status" value="1"/>
</dbReference>
<keyword evidence="8" id="KW-1185">Reference proteome</keyword>